<dbReference type="EMBL" id="CM056819">
    <property type="protein sequence ID" value="KAJ8624112.1"/>
    <property type="molecule type" value="Genomic_DNA"/>
</dbReference>
<sequence>MNYNGAKSATFTFANKCTYTVWAGTLNNPNKPTLAQTRFQLDTGASQTVEAPAGWVGRMWGSTRCTTDISGKFTCVTGDCGVHIPCNGARPAPLATLVGFTLGTKGNKDFYDTNLVDGFNLPFSITPVGGIGDCRVSGCSTVVNAVYPPEL</sequence>
<gene>
    <name evidence="1" type="ORF">MRB53_032642</name>
</gene>
<evidence type="ECO:0000313" key="1">
    <source>
        <dbReference type="EMBL" id="KAJ8624112.1"/>
    </source>
</evidence>
<name>A0ACC2KSS4_PERAE</name>
<protein>
    <submittedName>
        <fullName evidence="1">Uncharacterized protein</fullName>
    </submittedName>
</protein>
<dbReference type="Proteomes" id="UP001234297">
    <property type="component" value="Chromosome 11"/>
</dbReference>
<reference evidence="1 2" key="1">
    <citation type="journal article" date="2022" name="Hortic Res">
        <title>A haplotype resolved chromosomal level avocado genome allows analysis of novel avocado genes.</title>
        <authorList>
            <person name="Nath O."/>
            <person name="Fletcher S.J."/>
            <person name="Hayward A."/>
            <person name="Shaw L.M."/>
            <person name="Masouleh A.K."/>
            <person name="Furtado A."/>
            <person name="Henry R.J."/>
            <person name="Mitter N."/>
        </authorList>
    </citation>
    <scope>NUCLEOTIDE SEQUENCE [LARGE SCALE GENOMIC DNA]</scope>
    <source>
        <strain evidence="2">cv. Hass</strain>
    </source>
</reference>
<accession>A0ACC2KSS4</accession>
<evidence type="ECO:0000313" key="2">
    <source>
        <dbReference type="Proteomes" id="UP001234297"/>
    </source>
</evidence>
<proteinExistence type="predicted"/>
<keyword evidence="2" id="KW-1185">Reference proteome</keyword>
<organism evidence="1 2">
    <name type="scientific">Persea americana</name>
    <name type="common">Avocado</name>
    <dbReference type="NCBI Taxonomy" id="3435"/>
    <lineage>
        <taxon>Eukaryota</taxon>
        <taxon>Viridiplantae</taxon>
        <taxon>Streptophyta</taxon>
        <taxon>Embryophyta</taxon>
        <taxon>Tracheophyta</taxon>
        <taxon>Spermatophyta</taxon>
        <taxon>Magnoliopsida</taxon>
        <taxon>Magnoliidae</taxon>
        <taxon>Laurales</taxon>
        <taxon>Lauraceae</taxon>
        <taxon>Persea</taxon>
    </lineage>
</organism>
<comment type="caution">
    <text evidence="1">The sequence shown here is derived from an EMBL/GenBank/DDBJ whole genome shotgun (WGS) entry which is preliminary data.</text>
</comment>